<evidence type="ECO:0000313" key="2">
    <source>
        <dbReference type="Proteomes" id="UP000051952"/>
    </source>
</evidence>
<reference evidence="2" key="1">
    <citation type="submission" date="2015-09" db="EMBL/GenBank/DDBJ databases">
        <authorList>
            <consortium name="Pathogen Informatics"/>
        </authorList>
    </citation>
    <scope>NUCLEOTIDE SEQUENCE [LARGE SCALE GENOMIC DNA]</scope>
    <source>
        <strain evidence="2">Lake Konstanz</strain>
    </source>
</reference>
<name>A0A0S4J8T0_BODSA</name>
<accession>A0A0S4J8T0</accession>
<organism evidence="1 2">
    <name type="scientific">Bodo saltans</name>
    <name type="common">Flagellated protozoan</name>
    <dbReference type="NCBI Taxonomy" id="75058"/>
    <lineage>
        <taxon>Eukaryota</taxon>
        <taxon>Discoba</taxon>
        <taxon>Euglenozoa</taxon>
        <taxon>Kinetoplastea</taxon>
        <taxon>Metakinetoplastina</taxon>
        <taxon>Eubodonida</taxon>
        <taxon>Bodonidae</taxon>
        <taxon>Bodo</taxon>
    </lineage>
</organism>
<proteinExistence type="predicted"/>
<dbReference type="EMBL" id="CYKH01001279">
    <property type="protein sequence ID" value="CUG86348.1"/>
    <property type="molecule type" value="Genomic_DNA"/>
</dbReference>
<dbReference type="VEuPathDB" id="TriTrypDB:BSAL_92680"/>
<evidence type="ECO:0000313" key="1">
    <source>
        <dbReference type="EMBL" id="CUG86348.1"/>
    </source>
</evidence>
<keyword evidence="2" id="KW-1185">Reference proteome</keyword>
<sequence length="219" mass="24089">MTQTSYIRARGQCTAGLEYCTVFVFKRIISFHLESHSLRGEWHDIGTIHEDLWPRCTGGHHSHSIYDGLLRDEQSIDVTFQDRGAFVILESGCNVFVDNVSMTAEVTNGTATALQFILATLSMSTNIVNMIMETPSFVNVGKQINITVVNATIEVIHSTAFPPTALILLIASTVSIVNIVRSVADSTIVVSNCRIDRSFIPSTSSSSLNVTARKHNEKE</sequence>
<dbReference type="Proteomes" id="UP000051952">
    <property type="component" value="Unassembled WGS sequence"/>
</dbReference>
<gene>
    <name evidence="1" type="ORF">BSAL_92680</name>
</gene>
<protein>
    <submittedName>
        <fullName evidence="1">Uncharacterized protein</fullName>
    </submittedName>
</protein>
<dbReference type="AlphaFoldDB" id="A0A0S4J8T0"/>